<keyword evidence="2" id="KW-1185">Reference proteome</keyword>
<protein>
    <submittedName>
        <fullName evidence="1">Uncharacterized protein</fullName>
    </submittedName>
</protein>
<dbReference type="EMBL" id="JANSHE010001493">
    <property type="protein sequence ID" value="KAJ3002425.1"/>
    <property type="molecule type" value="Genomic_DNA"/>
</dbReference>
<comment type="caution">
    <text evidence="1">The sequence shown here is derived from an EMBL/GenBank/DDBJ whole genome shotgun (WGS) entry which is preliminary data.</text>
</comment>
<accession>A0ACC1PTW9</accession>
<evidence type="ECO:0000313" key="2">
    <source>
        <dbReference type="Proteomes" id="UP001144978"/>
    </source>
</evidence>
<organism evidence="1 2">
    <name type="scientific">Trametes sanguinea</name>
    <dbReference type="NCBI Taxonomy" id="158606"/>
    <lineage>
        <taxon>Eukaryota</taxon>
        <taxon>Fungi</taxon>
        <taxon>Dikarya</taxon>
        <taxon>Basidiomycota</taxon>
        <taxon>Agaricomycotina</taxon>
        <taxon>Agaricomycetes</taxon>
        <taxon>Polyporales</taxon>
        <taxon>Polyporaceae</taxon>
        <taxon>Trametes</taxon>
    </lineage>
</organism>
<dbReference type="Proteomes" id="UP001144978">
    <property type="component" value="Unassembled WGS sequence"/>
</dbReference>
<proteinExistence type="predicted"/>
<evidence type="ECO:0000313" key="1">
    <source>
        <dbReference type="EMBL" id="KAJ3002425.1"/>
    </source>
</evidence>
<sequence>MEGEDVAVILSAAADLLEAELDQLRDMLRKEASDLCQDGAAAVLPPLRAINHTIPLIDESKVYSWRLSRCPDALKPQWQEKKKAYLKSGRWKMASGVNASPMLMIPKPAREDGILRLRTVVDKREQNANTHKLAAPLPDIDGILRNVVKRKYRSIIDSKDAYEQI</sequence>
<name>A0ACC1PTW9_9APHY</name>
<reference evidence="1" key="1">
    <citation type="submission" date="2022-08" db="EMBL/GenBank/DDBJ databases">
        <title>Genome Sequence of Pycnoporus sanguineus.</title>
        <authorList>
            <person name="Buettner E."/>
        </authorList>
    </citation>
    <scope>NUCLEOTIDE SEQUENCE</scope>
    <source>
        <strain evidence="1">CG-C14</strain>
    </source>
</reference>
<gene>
    <name evidence="1" type="ORF">NUW54_g5854</name>
</gene>